<dbReference type="InterPro" id="IPR027417">
    <property type="entry name" value="P-loop_NTPase"/>
</dbReference>
<keyword evidence="4" id="KW-0547">Nucleotide-binding</keyword>
<dbReference type="Proteomes" id="UP000233293">
    <property type="component" value="Unassembled WGS sequence"/>
</dbReference>
<evidence type="ECO:0000256" key="2">
    <source>
        <dbReference type="ARBA" id="ARBA00022448"/>
    </source>
</evidence>
<dbReference type="InterPro" id="IPR047641">
    <property type="entry name" value="ABC_transpr_MalK/UgpC-like"/>
</dbReference>
<dbReference type="Pfam" id="PF00005">
    <property type="entry name" value="ABC_tran"/>
    <property type="match status" value="1"/>
</dbReference>
<dbReference type="GO" id="GO:0140359">
    <property type="term" value="F:ABC-type transporter activity"/>
    <property type="evidence" value="ECO:0007669"/>
    <property type="project" value="UniProtKB-ARBA"/>
</dbReference>
<protein>
    <submittedName>
        <fullName evidence="9">ABC transporter ATP-binding protein</fullName>
    </submittedName>
</protein>
<dbReference type="SMART" id="SM00382">
    <property type="entry name" value="AAA"/>
    <property type="match status" value="1"/>
</dbReference>
<evidence type="ECO:0000256" key="1">
    <source>
        <dbReference type="ARBA" id="ARBA00005417"/>
    </source>
</evidence>
<evidence type="ECO:0000256" key="6">
    <source>
        <dbReference type="ARBA" id="ARBA00022967"/>
    </source>
</evidence>
<reference evidence="10" key="1">
    <citation type="submission" date="2017-12" db="EMBL/GenBank/DDBJ databases">
        <title>Draft genome sequence of Telmatospirillum siberiense 26-4b1T, an acidotolerant peatland alphaproteobacterium potentially involved in sulfur cycling.</title>
        <authorList>
            <person name="Hausmann B."/>
            <person name="Pjevac P."/>
            <person name="Schreck K."/>
            <person name="Herbold C.W."/>
            <person name="Daims H."/>
            <person name="Wagner M."/>
            <person name="Pester M."/>
            <person name="Loy A."/>
        </authorList>
    </citation>
    <scope>NUCLEOTIDE SEQUENCE [LARGE SCALE GENOMIC DNA]</scope>
    <source>
        <strain evidence="10">26-4b1</strain>
    </source>
</reference>
<dbReference type="OrthoDB" id="9802264at2"/>
<sequence length="391" mass="42384">MSNVSLRNISKSFGGQRVVDGVDIEVHQGELVTLLGPSGCGKTTTLRMIAGLEDADEGSILLGDKVVSDPARGLFLPPERRALSMVFQSYAIWPHMTVFDNVAYPLKVRGRRGDDLRSEVEAALRLVELDALAQRPATAVSGGQQQRVAIARAIVAKPDVLLLDEPLSNLDARLRLKMGEDLRSLQRRTGITALYVTHDQGEALSLSDRVVVMDKGRVLQIGTPEEVYFRPDNLAVSTFFGSPNLFPATVEDCRYLADGLYQLQVRSDLHRGRCLSARAFSTGSPVRVMFRPETFSLIARTVAIGDGDMVFTGQVASAWFRGASRSLVIENGCGRIQAELPATQPVRVGDSITVMSPAEAAWCIADGPSVSQFPCAENSAPFGRQLQDSAP</sequence>
<dbReference type="RefSeq" id="WP_101252706.1">
    <property type="nucleotide sequence ID" value="NZ_PIUM01000031.1"/>
</dbReference>
<dbReference type="AlphaFoldDB" id="A0A2N3PQ49"/>
<dbReference type="SUPFAM" id="SSF50331">
    <property type="entry name" value="MOP-like"/>
    <property type="match status" value="1"/>
</dbReference>
<organism evidence="9 10">
    <name type="scientific">Telmatospirillum siberiense</name>
    <dbReference type="NCBI Taxonomy" id="382514"/>
    <lineage>
        <taxon>Bacteria</taxon>
        <taxon>Pseudomonadati</taxon>
        <taxon>Pseudomonadota</taxon>
        <taxon>Alphaproteobacteria</taxon>
        <taxon>Rhodospirillales</taxon>
        <taxon>Rhodospirillaceae</taxon>
        <taxon>Telmatospirillum</taxon>
    </lineage>
</organism>
<feature type="domain" description="ABC transporter" evidence="8">
    <location>
        <begin position="4"/>
        <end position="240"/>
    </location>
</feature>
<dbReference type="PROSITE" id="PS50893">
    <property type="entry name" value="ABC_TRANSPORTER_2"/>
    <property type="match status" value="1"/>
</dbReference>
<gene>
    <name evidence="9" type="ORF">CWS72_21530</name>
</gene>
<dbReference type="EMBL" id="PIUM01000031">
    <property type="protein sequence ID" value="PKU22508.1"/>
    <property type="molecule type" value="Genomic_DNA"/>
</dbReference>
<dbReference type="Gene3D" id="3.40.50.300">
    <property type="entry name" value="P-loop containing nucleotide triphosphate hydrolases"/>
    <property type="match status" value="1"/>
</dbReference>
<proteinExistence type="inferred from homology"/>
<evidence type="ECO:0000256" key="3">
    <source>
        <dbReference type="ARBA" id="ARBA00022475"/>
    </source>
</evidence>
<dbReference type="InterPro" id="IPR017871">
    <property type="entry name" value="ABC_transporter-like_CS"/>
</dbReference>
<evidence type="ECO:0000256" key="4">
    <source>
        <dbReference type="ARBA" id="ARBA00022741"/>
    </source>
</evidence>
<keyword evidence="7" id="KW-0472">Membrane</keyword>
<dbReference type="InterPro" id="IPR008995">
    <property type="entry name" value="Mo/tungstate-bd_C_term_dom"/>
</dbReference>
<dbReference type="GO" id="GO:0055052">
    <property type="term" value="C:ATP-binding cassette (ABC) transporter complex, substrate-binding subunit-containing"/>
    <property type="evidence" value="ECO:0007669"/>
    <property type="project" value="TreeGrafter"/>
</dbReference>
<dbReference type="FunFam" id="3.40.50.300:FF:000042">
    <property type="entry name" value="Maltose/maltodextrin ABC transporter, ATP-binding protein"/>
    <property type="match status" value="1"/>
</dbReference>
<keyword evidence="3" id="KW-1003">Cell membrane</keyword>
<evidence type="ECO:0000256" key="5">
    <source>
        <dbReference type="ARBA" id="ARBA00022840"/>
    </source>
</evidence>
<dbReference type="InterPro" id="IPR003439">
    <property type="entry name" value="ABC_transporter-like_ATP-bd"/>
</dbReference>
<accession>A0A2N3PQ49</accession>
<keyword evidence="6" id="KW-1278">Translocase</keyword>
<keyword evidence="5 9" id="KW-0067">ATP-binding</keyword>
<comment type="caution">
    <text evidence="9">The sequence shown here is derived from an EMBL/GenBank/DDBJ whole genome shotgun (WGS) entry which is preliminary data.</text>
</comment>
<dbReference type="PANTHER" id="PTHR43875:SF15">
    <property type="entry name" value="TREHALOSE IMPORT ATP-BINDING PROTEIN SUGC"/>
    <property type="match status" value="1"/>
</dbReference>
<dbReference type="PROSITE" id="PS00211">
    <property type="entry name" value="ABC_TRANSPORTER_1"/>
    <property type="match status" value="1"/>
</dbReference>
<keyword evidence="2" id="KW-0813">Transport</keyword>
<keyword evidence="10" id="KW-1185">Reference proteome</keyword>
<dbReference type="InterPro" id="IPR003593">
    <property type="entry name" value="AAA+_ATPase"/>
</dbReference>
<name>A0A2N3PQ49_9PROT</name>
<comment type="similarity">
    <text evidence="1">Belongs to the ABC transporter superfamily.</text>
</comment>
<evidence type="ECO:0000256" key="7">
    <source>
        <dbReference type="ARBA" id="ARBA00023136"/>
    </source>
</evidence>
<evidence type="ECO:0000313" key="10">
    <source>
        <dbReference type="Proteomes" id="UP000233293"/>
    </source>
</evidence>
<dbReference type="GO" id="GO:0005524">
    <property type="term" value="F:ATP binding"/>
    <property type="evidence" value="ECO:0007669"/>
    <property type="project" value="UniProtKB-KW"/>
</dbReference>
<evidence type="ECO:0000259" key="8">
    <source>
        <dbReference type="PROSITE" id="PS50893"/>
    </source>
</evidence>
<evidence type="ECO:0000313" key="9">
    <source>
        <dbReference type="EMBL" id="PKU22508.1"/>
    </source>
</evidence>
<dbReference type="SUPFAM" id="SSF52540">
    <property type="entry name" value="P-loop containing nucleoside triphosphate hydrolases"/>
    <property type="match status" value="1"/>
</dbReference>
<dbReference type="PANTHER" id="PTHR43875">
    <property type="entry name" value="MALTODEXTRIN IMPORT ATP-BINDING PROTEIN MSMX"/>
    <property type="match status" value="1"/>
</dbReference>
<dbReference type="GO" id="GO:0016887">
    <property type="term" value="F:ATP hydrolysis activity"/>
    <property type="evidence" value="ECO:0007669"/>
    <property type="project" value="InterPro"/>
</dbReference>